<accession>A0A402BH51</accession>
<dbReference type="SUPFAM" id="SSF81296">
    <property type="entry name" value="E set domains"/>
    <property type="match status" value="1"/>
</dbReference>
<dbReference type="GO" id="GO:0042597">
    <property type="term" value="C:periplasmic space"/>
    <property type="evidence" value="ECO:0007669"/>
    <property type="project" value="InterPro"/>
</dbReference>
<dbReference type="InterPro" id="IPR007348">
    <property type="entry name" value="CopC_dom"/>
</dbReference>
<keyword evidence="3" id="KW-0472">Membrane</keyword>
<dbReference type="GO" id="GO:0046688">
    <property type="term" value="P:response to copper ion"/>
    <property type="evidence" value="ECO:0007669"/>
    <property type="project" value="InterPro"/>
</dbReference>
<gene>
    <name evidence="5" type="ORF">KDA_62280</name>
</gene>
<dbReference type="OrthoDB" id="164641at2"/>
<keyword evidence="2" id="KW-0186">Copper</keyword>
<keyword evidence="3" id="KW-1133">Transmembrane helix</keyword>
<keyword evidence="3" id="KW-0812">Transmembrane</keyword>
<feature type="domain" description="CopC" evidence="4">
    <location>
        <begin position="59"/>
        <end position="153"/>
    </location>
</feature>
<name>A0A402BH51_9CHLR</name>
<organism evidence="5 6">
    <name type="scientific">Dictyobacter alpinus</name>
    <dbReference type="NCBI Taxonomy" id="2014873"/>
    <lineage>
        <taxon>Bacteria</taxon>
        <taxon>Bacillati</taxon>
        <taxon>Chloroflexota</taxon>
        <taxon>Ktedonobacteria</taxon>
        <taxon>Ktedonobacterales</taxon>
        <taxon>Dictyobacteraceae</taxon>
        <taxon>Dictyobacter</taxon>
    </lineage>
</organism>
<dbReference type="EMBL" id="BIFT01000002">
    <property type="protein sequence ID" value="GCE30744.1"/>
    <property type="molecule type" value="Genomic_DNA"/>
</dbReference>
<dbReference type="InterPro" id="IPR014756">
    <property type="entry name" value="Ig_E-set"/>
</dbReference>
<feature type="transmembrane region" description="Helical" evidence="3">
    <location>
        <begin position="198"/>
        <end position="221"/>
    </location>
</feature>
<keyword evidence="6" id="KW-1185">Reference proteome</keyword>
<sequence length="243" mass="26636">MYGVQYGLMHRKAGWLPVRWRVGVWRGWRVGLLAGMATCLLQGFFSLATLAYPVSVQYAEYVSSTPAANASLNSAPATVQVRFSALIDIQRSNLIVEDVDGKQVSTGRLNPAHIEPETLVVRMQADQSEIYVVNWHTTSSQGGYRDSGSFRFFVHVSPLLQSTLSKMSSLTPAVTPSSTSIQARKPGTVPVSSLRLQIPLWIAGVISLISLISGIGLTWIFSQQAKERRAIALIEPMADEDDE</sequence>
<dbReference type="Pfam" id="PF04234">
    <property type="entry name" value="CopC"/>
    <property type="match status" value="1"/>
</dbReference>
<dbReference type="Proteomes" id="UP000287171">
    <property type="component" value="Unassembled WGS sequence"/>
</dbReference>
<evidence type="ECO:0000256" key="1">
    <source>
        <dbReference type="ARBA" id="ARBA00022729"/>
    </source>
</evidence>
<evidence type="ECO:0000256" key="3">
    <source>
        <dbReference type="SAM" id="Phobius"/>
    </source>
</evidence>
<dbReference type="Gene3D" id="2.60.40.1220">
    <property type="match status" value="1"/>
</dbReference>
<evidence type="ECO:0000313" key="5">
    <source>
        <dbReference type="EMBL" id="GCE30744.1"/>
    </source>
</evidence>
<dbReference type="GO" id="GO:0005507">
    <property type="term" value="F:copper ion binding"/>
    <property type="evidence" value="ECO:0007669"/>
    <property type="project" value="InterPro"/>
</dbReference>
<comment type="caution">
    <text evidence="5">The sequence shown here is derived from an EMBL/GenBank/DDBJ whole genome shotgun (WGS) entry which is preliminary data.</text>
</comment>
<evidence type="ECO:0000256" key="2">
    <source>
        <dbReference type="ARBA" id="ARBA00023008"/>
    </source>
</evidence>
<dbReference type="AlphaFoldDB" id="A0A402BH51"/>
<proteinExistence type="predicted"/>
<evidence type="ECO:0000259" key="4">
    <source>
        <dbReference type="Pfam" id="PF04234"/>
    </source>
</evidence>
<protein>
    <recommendedName>
        <fullName evidence="4">CopC domain-containing protein</fullName>
    </recommendedName>
</protein>
<dbReference type="InterPro" id="IPR014755">
    <property type="entry name" value="Cu-Rt/internalin_Ig-like"/>
</dbReference>
<keyword evidence="1" id="KW-0732">Signal</keyword>
<reference evidence="6" key="1">
    <citation type="submission" date="2018-12" db="EMBL/GenBank/DDBJ databases">
        <title>Tengunoibacter tsumagoiensis gen. nov., sp. nov., Dictyobacter kobayashii sp. nov., D. alpinus sp. nov., and D. joshuensis sp. nov. and description of Dictyobacteraceae fam. nov. within the order Ktedonobacterales isolated from Tengu-no-mugimeshi.</title>
        <authorList>
            <person name="Wang C.M."/>
            <person name="Zheng Y."/>
            <person name="Sakai Y."/>
            <person name="Toyoda A."/>
            <person name="Minakuchi Y."/>
            <person name="Abe K."/>
            <person name="Yokota A."/>
            <person name="Yabe S."/>
        </authorList>
    </citation>
    <scope>NUCLEOTIDE SEQUENCE [LARGE SCALE GENOMIC DNA]</scope>
    <source>
        <strain evidence="6">Uno16</strain>
    </source>
</reference>
<evidence type="ECO:0000313" key="6">
    <source>
        <dbReference type="Proteomes" id="UP000287171"/>
    </source>
</evidence>